<dbReference type="SUPFAM" id="SSF53098">
    <property type="entry name" value="Ribonuclease H-like"/>
    <property type="match status" value="1"/>
</dbReference>
<evidence type="ECO:0000259" key="1">
    <source>
        <dbReference type="PROSITE" id="PS50994"/>
    </source>
</evidence>
<dbReference type="InterPro" id="IPR001584">
    <property type="entry name" value="Integrase_cat-core"/>
</dbReference>
<dbReference type="AlphaFoldDB" id="A0A5N6N1S3"/>
<dbReference type="Gene3D" id="3.30.420.10">
    <property type="entry name" value="Ribonuclease H-like superfamily/Ribonuclease H"/>
    <property type="match status" value="1"/>
</dbReference>
<dbReference type="InterPro" id="IPR012337">
    <property type="entry name" value="RNaseH-like_sf"/>
</dbReference>
<organism evidence="2 3">
    <name type="scientific">Mikania micrantha</name>
    <name type="common">bitter vine</name>
    <dbReference type="NCBI Taxonomy" id="192012"/>
    <lineage>
        <taxon>Eukaryota</taxon>
        <taxon>Viridiplantae</taxon>
        <taxon>Streptophyta</taxon>
        <taxon>Embryophyta</taxon>
        <taxon>Tracheophyta</taxon>
        <taxon>Spermatophyta</taxon>
        <taxon>Magnoliopsida</taxon>
        <taxon>eudicotyledons</taxon>
        <taxon>Gunneridae</taxon>
        <taxon>Pentapetalae</taxon>
        <taxon>asterids</taxon>
        <taxon>campanulids</taxon>
        <taxon>Asterales</taxon>
        <taxon>Asteraceae</taxon>
        <taxon>Asteroideae</taxon>
        <taxon>Heliantheae alliance</taxon>
        <taxon>Eupatorieae</taxon>
        <taxon>Mikania</taxon>
    </lineage>
</organism>
<protein>
    <recommendedName>
        <fullName evidence="1">Integrase catalytic domain-containing protein</fullName>
    </recommendedName>
</protein>
<reference evidence="2 3" key="1">
    <citation type="submission" date="2019-05" db="EMBL/GenBank/DDBJ databases">
        <title>Mikania micrantha, genome provides insights into the molecular mechanism of rapid growth.</title>
        <authorList>
            <person name="Liu B."/>
        </authorList>
    </citation>
    <scope>NUCLEOTIDE SEQUENCE [LARGE SCALE GENOMIC DNA]</scope>
    <source>
        <strain evidence="2">NLD-2019</strain>
        <tissue evidence="2">Leaf</tissue>
    </source>
</reference>
<dbReference type="EMBL" id="SZYD01000014">
    <property type="protein sequence ID" value="KAD4179592.1"/>
    <property type="molecule type" value="Genomic_DNA"/>
</dbReference>
<dbReference type="OrthoDB" id="1909122at2759"/>
<comment type="caution">
    <text evidence="2">The sequence shown here is derived from an EMBL/GenBank/DDBJ whole genome shotgun (WGS) entry which is preliminary data.</text>
</comment>
<dbReference type="GO" id="GO:0015074">
    <property type="term" value="P:DNA integration"/>
    <property type="evidence" value="ECO:0007669"/>
    <property type="project" value="InterPro"/>
</dbReference>
<gene>
    <name evidence="2" type="ORF">E3N88_28183</name>
</gene>
<dbReference type="PANTHER" id="PTHR45835:SF99">
    <property type="entry name" value="CHROMO DOMAIN-CONTAINING PROTEIN-RELATED"/>
    <property type="match status" value="1"/>
</dbReference>
<evidence type="ECO:0000313" key="2">
    <source>
        <dbReference type="EMBL" id="KAD4179592.1"/>
    </source>
</evidence>
<dbReference type="PROSITE" id="PS50994">
    <property type="entry name" value="INTEGRASE"/>
    <property type="match status" value="1"/>
</dbReference>
<dbReference type="GO" id="GO:0003676">
    <property type="term" value="F:nucleic acid binding"/>
    <property type="evidence" value="ECO:0007669"/>
    <property type="project" value="InterPro"/>
</dbReference>
<keyword evidence="3" id="KW-1185">Reference proteome</keyword>
<evidence type="ECO:0000313" key="3">
    <source>
        <dbReference type="Proteomes" id="UP000326396"/>
    </source>
</evidence>
<feature type="domain" description="Integrase catalytic" evidence="1">
    <location>
        <begin position="1"/>
        <end position="66"/>
    </location>
</feature>
<name>A0A5N6N1S3_9ASTR</name>
<dbReference type="InterPro" id="IPR036397">
    <property type="entry name" value="RNaseH_sf"/>
</dbReference>
<dbReference type="PANTHER" id="PTHR45835">
    <property type="entry name" value="YALI0A06105P"/>
    <property type="match status" value="1"/>
</dbReference>
<dbReference type="Proteomes" id="UP000326396">
    <property type="component" value="Linkage Group LG4"/>
</dbReference>
<sequence>MSTAYHPQTDGQTERTNQTLEDMLRSCVIDFGGSWDIHLPLVEFSYNNSYHTSIQCAPFEALYGRKCRSPICWSEVGENQIIGPEFIQETTDKIALIQERIKAAHDHQKSYLIIVVDHLGKEVSFHQDLYGHSKFLNELDQ</sequence>
<proteinExistence type="predicted"/>
<accession>A0A5N6N1S3</accession>